<name>A0A2A5SZW2_9GAMM</name>
<accession>A0A2A5SZW2</accession>
<protein>
    <submittedName>
        <fullName evidence="1">Uncharacterized protein</fullName>
    </submittedName>
</protein>
<gene>
    <name evidence="1" type="ORF">BTN49_2959</name>
</gene>
<comment type="caution">
    <text evidence="1">The sequence shown here is derived from an EMBL/GenBank/DDBJ whole genome shotgun (WGS) entry which is preliminary data.</text>
</comment>
<dbReference type="AlphaFoldDB" id="A0A2A5SZW2"/>
<dbReference type="Proteomes" id="UP000219020">
    <property type="component" value="Unassembled WGS sequence"/>
</dbReference>
<dbReference type="EMBL" id="NBYY01000034">
    <property type="protein sequence ID" value="PCS21420.1"/>
    <property type="molecule type" value="Genomic_DNA"/>
</dbReference>
<keyword evidence="2" id="KW-1185">Reference proteome</keyword>
<sequence length="56" mass="6728">MFKDSKTVCKYKQEKLKWVSMRKQKVEKIIAIFVDRANTENVREIKEMAIEGSYEE</sequence>
<evidence type="ECO:0000313" key="1">
    <source>
        <dbReference type="EMBL" id="PCS21420.1"/>
    </source>
</evidence>
<proteinExistence type="predicted"/>
<evidence type="ECO:0000313" key="2">
    <source>
        <dbReference type="Proteomes" id="UP000219020"/>
    </source>
</evidence>
<organism evidence="1 2">
    <name type="scientific">Candidatus Enterovibrio escicola</name>
    <dbReference type="NCBI Taxonomy" id="1927127"/>
    <lineage>
        <taxon>Bacteria</taxon>
        <taxon>Pseudomonadati</taxon>
        <taxon>Pseudomonadota</taxon>
        <taxon>Gammaproteobacteria</taxon>
        <taxon>Vibrionales</taxon>
        <taxon>Vibrionaceae</taxon>
        <taxon>Enterovibrio</taxon>
    </lineage>
</organism>
<reference evidence="2" key="1">
    <citation type="submission" date="2017-04" db="EMBL/GenBank/DDBJ databases">
        <title>Genome evolution of the luminous symbionts of deep sea anglerfish.</title>
        <authorList>
            <person name="Hendry T.A."/>
        </authorList>
    </citation>
    <scope>NUCLEOTIDE SEQUENCE [LARGE SCALE GENOMIC DNA]</scope>
</reference>
<dbReference type="RefSeq" id="WP_190319319.1">
    <property type="nucleotide sequence ID" value="NZ_CAWOZG010000031.1"/>
</dbReference>